<keyword evidence="5" id="KW-0067">ATP-binding</keyword>
<dbReference type="InterPro" id="IPR027417">
    <property type="entry name" value="P-loop_NTPase"/>
</dbReference>
<comment type="function">
    <text evidence="1">DNA-dependent ATPase that plays important roles in cellular responses to stalled DNA replication processes.</text>
</comment>
<dbReference type="Pfam" id="PF16193">
    <property type="entry name" value="AAA_assoc_2"/>
    <property type="match status" value="1"/>
</dbReference>
<dbReference type="GO" id="GO:0000731">
    <property type="term" value="P:DNA synthesis involved in DNA repair"/>
    <property type="evidence" value="ECO:0007669"/>
    <property type="project" value="TreeGrafter"/>
</dbReference>
<evidence type="ECO:0000256" key="2">
    <source>
        <dbReference type="ARBA" id="ARBA00008959"/>
    </source>
</evidence>
<dbReference type="FunFam" id="1.20.272.10:FF:000001">
    <property type="entry name" value="Putative AAA family ATPase"/>
    <property type="match status" value="1"/>
</dbReference>
<dbReference type="InterPro" id="IPR051314">
    <property type="entry name" value="AAA_ATPase_RarA/MGS1/WRNIP1"/>
</dbReference>
<evidence type="ECO:0000313" key="7">
    <source>
        <dbReference type="EMBL" id="AIZ36527.1"/>
    </source>
</evidence>
<dbReference type="Pfam" id="PF12002">
    <property type="entry name" value="MgsA_C"/>
    <property type="match status" value="1"/>
</dbReference>
<dbReference type="GO" id="GO:0006261">
    <property type="term" value="P:DNA-templated DNA replication"/>
    <property type="evidence" value="ECO:0007669"/>
    <property type="project" value="TreeGrafter"/>
</dbReference>
<evidence type="ECO:0000313" key="8">
    <source>
        <dbReference type="Proteomes" id="UP000031386"/>
    </source>
</evidence>
<dbReference type="SUPFAM" id="SSF52540">
    <property type="entry name" value="P-loop containing nucleoside triphosphate hydrolases"/>
    <property type="match status" value="1"/>
</dbReference>
<dbReference type="PANTHER" id="PTHR13779">
    <property type="entry name" value="WERNER HELICASE-INTERACTING PROTEIN 1 FAMILY MEMBER"/>
    <property type="match status" value="1"/>
</dbReference>
<dbReference type="InterPro" id="IPR008824">
    <property type="entry name" value="RuvB-like_N"/>
</dbReference>
<evidence type="ECO:0000256" key="4">
    <source>
        <dbReference type="ARBA" id="ARBA00022741"/>
    </source>
</evidence>
<evidence type="ECO:0000256" key="5">
    <source>
        <dbReference type="ARBA" id="ARBA00022840"/>
    </source>
</evidence>
<evidence type="ECO:0000259" key="6">
    <source>
        <dbReference type="SMART" id="SM00382"/>
    </source>
</evidence>
<gene>
    <name evidence="7" type="ORF">NW74_03835</name>
</gene>
<dbReference type="GO" id="GO:0009378">
    <property type="term" value="F:four-way junction helicase activity"/>
    <property type="evidence" value="ECO:0007669"/>
    <property type="project" value="InterPro"/>
</dbReference>
<dbReference type="STRING" id="33033.NW74_03835"/>
<dbReference type="GO" id="GO:0006310">
    <property type="term" value="P:DNA recombination"/>
    <property type="evidence" value="ECO:0007669"/>
    <property type="project" value="InterPro"/>
</dbReference>
<dbReference type="Pfam" id="PF05496">
    <property type="entry name" value="RuvB_N"/>
    <property type="match status" value="1"/>
</dbReference>
<dbReference type="Gene3D" id="1.10.8.60">
    <property type="match status" value="1"/>
</dbReference>
<evidence type="ECO:0000256" key="1">
    <source>
        <dbReference type="ARBA" id="ARBA00002393"/>
    </source>
</evidence>
<keyword evidence="8" id="KW-1185">Reference proteome</keyword>
<dbReference type="GO" id="GO:0017116">
    <property type="term" value="F:single-stranded DNA helicase activity"/>
    <property type="evidence" value="ECO:0007669"/>
    <property type="project" value="TreeGrafter"/>
</dbReference>
<dbReference type="Gene3D" id="3.40.50.300">
    <property type="entry name" value="P-loop containing nucleotide triphosphate hydrolases"/>
    <property type="match status" value="1"/>
</dbReference>
<dbReference type="RefSeq" id="WP_029949034.1">
    <property type="nucleotide sequence ID" value="NZ_CALHGL010000002.1"/>
</dbReference>
<dbReference type="CDD" id="cd00009">
    <property type="entry name" value="AAA"/>
    <property type="match status" value="1"/>
</dbReference>
<dbReference type="CDD" id="cd18139">
    <property type="entry name" value="HLD_clamp_RarA"/>
    <property type="match status" value="1"/>
</dbReference>
<dbReference type="InterPro" id="IPR032423">
    <property type="entry name" value="AAA_assoc_2"/>
</dbReference>
<dbReference type="Gene3D" id="1.20.272.10">
    <property type="match status" value="1"/>
</dbReference>
<dbReference type="InterPro" id="IPR003593">
    <property type="entry name" value="AAA+_ATPase"/>
</dbReference>
<keyword evidence="3" id="KW-0235">DNA replication</keyword>
<dbReference type="OrthoDB" id="9778364at2"/>
<sequence length="428" mass="49096">MDLFKMNYNLFSKLSKPLAERMRPKDLSFFIGQDNIIKNNSVLKNMIKNNRFSSMILYGPPGSGKTSLANIISSTTDNYFVKISAVTSGTKEIKEIIELAKDNLSMYNKRTILFIDEIHRFNKMQQDFLLEYVENGDIIFIGATTENPAYEVNNALLSRVIVFELQALSFENLKDIIDNAILNDEFLKNKKISYTEDGISYLIKMSNGDARTALNYLELIIDNLESEDKVISEYKIRNILDKVKVYYDKNSDKHYNFISAFIKSMRIGDPDAVVYYLASMLISGEDINFIARRMIIFASEDIGNANPNALILANSCAESVKKIGMPEARIILSQCAIYLACSEKSNSSYLAINKALKFIKENGLEEVPIFLQTSRSISKKNEEYKYPHDYENMVTGQEYLPEKIKDIKFYNPKNIGYEKNFFDKLKEE</sequence>
<dbReference type="GO" id="GO:0003677">
    <property type="term" value="F:DNA binding"/>
    <property type="evidence" value="ECO:0007669"/>
    <property type="project" value="InterPro"/>
</dbReference>
<proteinExistence type="inferred from homology"/>
<evidence type="ECO:0000256" key="3">
    <source>
        <dbReference type="ARBA" id="ARBA00022705"/>
    </source>
</evidence>
<keyword evidence="4" id="KW-0547">Nucleotide-binding</keyword>
<reference evidence="7 8" key="1">
    <citation type="submission" date="2014-10" db="EMBL/GenBank/DDBJ databases">
        <title>Complete genome sequence of Parvimonas micra KCOM 1535 (= ChDC B708).</title>
        <authorList>
            <person name="Kook J.-K."/>
            <person name="Park S.-N."/>
            <person name="Lim Y.K."/>
            <person name="Roh H."/>
        </authorList>
    </citation>
    <scope>NUCLEOTIDE SEQUENCE [LARGE SCALE GENOMIC DNA]</scope>
    <source>
        <strain evidence="8">KCOM 1535 / ChDC B708</strain>
    </source>
</reference>
<dbReference type="AlphaFoldDB" id="A0A0B4S104"/>
<accession>A0A0B4S104</accession>
<dbReference type="EMBL" id="CP009761">
    <property type="protein sequence ID" value="AIZ36527.1"/>
    <property type="molecule type" value="Genomic_DNA"/>
</dbReference>
<dbReference type="GO" id="GO:0008047">
    <property type="term" value="F:enzyme activator activity"/>
    <property type="evidence" value="ECO:0007669"/>
    <property type="project" value="TreeGrafter"/>
</dbReference>
<dbReference type="FunFam" id="3.40.50.300:FF:000137">
    <property type="entry name" value="Replication-associated recombination protein A"/>
    <property type="match status" value="1"/>
</dbReference>
<protein>
    <submittedName>
        <fullName evidence="7">ATPase AAA</fullName>
    </submittedName>
</protein>
<dbReference type="Proteomes" id="UP000031386">
    <property type="component" value="Chromosome"/>
</dbReference>
<dbReference type="SUPFAM" id="SSF48019">
    <property type="entry name" value="post-AAA+ oligomerization domain-like"/>
    <property type="match status" value="1"/>
</dbReference>
<dbReference type="Gene3D" id="1.10.3710.10">
    <property type="entry name" value="DNA polymerase III clamp loader subunits, C-terminal domain"/>
    <property type="match status" value="1"/>
</dbReference>
<dbReference type="GO" id="GO:0005524">
    <property type="term" value="F:ATP binding"/>
    <property type="evidence" value="ECO:0007669"/>
    <property type="project" value="UniProtKB-KW"/>
</dbReference>
<dbReference type="KEGG" id="pmic:NW74_03835"/>
<dbReference type="SMART" id="SM00382">
    <property type="entry name" value="AAA"/>
    <property type="match status" value="1"/>
</dbReference>
<feature type="domain" description="AAA+ ATPase" evidence="6">
    <location>
        <begin position="51"/>
        <end position="167"/>
    </location>
</feature>
<comment type="similarity">
    <text evidence="2">Belongs to the AAA ATPase family. RarA/MGS1/WRNIP1 subfamily.</text>
</comment>
<dbReference type="PANTHER" id="PTHR13779:SF7">
    <property type="entry name" value="ATPASE WRNIP1"/>
    <property type="match status" value="1"/>
</dbReference>
<organism evidence="7 8">
    <name type="scientific">Parvimonas micra</name>
    <dbReference type="NCBI Taxonomy" id="33033"/>
    <lineage>
        <taxon>Bacteria</taxon>
        <taxon>Bacillati</taxon>
        <taxon>Bacillota</taxon>
        <taxon>Tissierellia</taxon>
        <taxon>Tissierellales</taxon>
        <taxon>Peptoniphilaceae</taxon>
        <taxon>Parvimonas</taxon>
    </lineage>
</organism>
<dbReference type="InterPro" id="IPR021886">
    <property type="entry name" value="MgsA_C"/>
</dbReference>
<dbReference type="InterPro" id="IPR008921">
    <property type="entry name" value="DNA_pol3_clamp-load_cplx_C"/>
</dbReference>
<name>A0A0B4S104_9FIRM</name>